<protein>
    <submittedName>
        <fullName evidence="4">Planctomycete cytochrome C</fullName>
    </submittedName>
</protein>
<evidence type="ECO:0000259" key="3">
    <source>
        <dbReference type="Pfam" id="PF07635"/>
    </source>
</evidence>
<feature type="domain" description="DUF1549" evidence="1">
    <location>
        <begin position="165"/>
        <end position="371"/>
    </location>
</feature>
<gene>
    <name evidence="4" type="ORF">Mal48_12770</name>
</gene>
<evidence type="ECO:0000259" key="1">
    <source>
        <dbReference type="Pfam" id="PF07583"/>
    </source>
</evidence>
<evidence type="ECO:0000259" key="2">
    <source>
        <dbReference type="Pfam" id="PF07587"/>
    </source>
</evidence>
<evidence type="ECO:0000313" key="4">
    <source>
        <dbReference type="EMBL" id="QDT32037.1"/>
    </source>
</evidence>
<dbReference type="PANTHER" id="PTHR35889:SF3">
    <property type="entry name" value="F-BOX DOMAIN-CONTAINING PROTEIN"/>
    <property type="match status" value="1"/>
</dbReference>
<dbReference type="InterPro" id="IPR022655">
    <property type="entry name" value="DUF1553"/>
</dbReference>
<dbReference type="Proteomes" id="UP000315724">
    <property type="component" value="Chromosome"/>
</dbReference>
<reference evidence="4 5" key="1">
    <citation type="submission" date="2019-02" db="EMBL/GenBank/DDBJ databases">
        <title>Deep-cultivation of Planctomycetes and their phenomic and genomic characterization uncovers novel biology.</title>
        <authorList>
            <person name="Wiegand S."/>
            <person name="Jogler M."/>
            <person name="Boedeker C."/>
            <person name="Pinto D."/>
            <person name="Vollmers J."/>
            <person name="Rivas-Marin E."/>
            <person name="Kohn T."/>
            <person name="Peeters S.H."/>
            <person name="Heuer A."/>
            <person name="Rast P."/>
            <person name="Oberbeckmann S."/>
            <person name="Bunk B."/>
            <person name="Jeske O."/>
            <person name="Meyerdierks A."/>
            <person name="Storesund J.E."/>
            <person name="Kallscheuer N."/>
            <person name="Luecker S."/>
            <person name="Lage O.M."/>
            <person name="Pohl T."/>
            <person name="Merkel B.J."/>
            <person name="Hornburger P."/>
            <person name="Mueller R.-W."/>
            <person name="Bruemmer F."/>
            <person name="Labrenz M."/>
            <person name="Spormann A.M."/>
            <person name="Op den Camp H."/>
            <person name="Overmann J."/>
            <person name="Amann R."/>
            <person name="Jetten M.S.M."/>
            <person name="Mascher T."/>
            <person name="Medema M.H."/>
            <person name="Devos D.P."/>
            <person name="Kaster A.-K."/>
            <person name="Ovreas L."/>
            <person name="Rohde M."/>
            <person name="Galperin M.Y."/>
            <person name="Jogler C."/>
        </authorList>
    </citation>
    <scope>NUCLEOTIDE SEQUENCE [LARGE SCALE GENOMIC DNA]</scope>
    <source>
        <strain evidence="4 5">Mal48</strain>
    </source>
</reference>
<dbReference type="Pfam" id="PF07583">
    <property type="entry name" value="PSCyt2"/>
    <property type="match status" value="1"/>
</dbReference>
<dbReference type="InterPro" id="IPR011429">
    <property type="entry name" value="Cyt_c_Planctomycete-type"/>
</dbReference>
<name>A0A517QKJ2_9PLAN</name>
<dbReference type="GO" id="GO:0020037">
    <property type="term" value="F:heme binding"/>
    <property type="evidence" value="ECO:0007669"/>
    <property type="project" value="InterPro"/>
</dbReference>
<dbReference type="InterPro" id="IPR036909">
    <property type="entry name" value="Cyt_c-like_dom_sf"/>
</dbReference>
<dbReference type="AlphaFoldDB" id="A0A517QKJ2"/>
<feature type="domain" description="Cytochrome C Planctomycete-type" evidence="3">
    <location>
        <begin position="54"/>
        <end position="114"/>
    </location>
</feature>
<proteinExistence type="predicted"/>
<keyword evidence="5" id="KW-1185">Reference proteome</keyword>
<dbReference type="Pfam" id="PF07587">
    <property type="entry name" value="PSD1"/>
    <property type="match status" value="1"/>
</dbReference>
<dbReference type="KEGG" id="tpol:Mal48_12770"/>
<dbReference type="SUPFAM" id="SSF46626">
    <property type="entry name" value="Cytochrome c"/>
    <property type="match status" value="1"/>
</dbReference>
<dbReference type="Pfam" id="PF07635">
    <property type="entry name" value="PSCyt1"/>
    <property type="match status" value="1"/>
</dbReference>
<organism evidence="4 5">
    <name type="scientific">Thalassoglobus polymorphus</name>
    <dbReference type="NCBI Taxonomy" id="2527994"/>
    <lineage>
        <taxon>Bacteria</taxon>
        <taxon>Pseudomonadati</taxon>
        <taxon>Planctomycetota</taxon>
        <taxon>Planctomycetia</taxon>
        <taxon>Planctomycetales</taxon>
        <taxon>Planctomycetaceae</taxon>
        <taxon>Thalassoglobus</taxon>
    </lineage>
</organism>
<accession>A0A517QKJ2</accession>
<dbReference type="OrthoDB" id="127107at2"/>
<feature type="domain" description="DUF1553" evidence="2">
    <location>
        <begin position="477"/>
        <end position="736"/>
    </location>
</feature>
<dbReference type="InterPro" id="IPR011444">
    <property type="entry name" value="DUF1549"/>
</dbReference>
<dbReference type="EMBL" id="CP036267">
    <property type="protein sequence ID" value="QDT32037.1"/>
    <property type="molecule type" value="Genomic_DNA"/>
</dbReference>
<dbReference type="PANTHER" id="PTHR35889">
    <property type="entry name" value="CYCLOINULO-OLIGOSACCHARIDE FRUCTANOTRANSFERASE-RELATED"/>
    <property type="match status" value="1"/>
</dbReference>
<dbReference type="GO" id="GO:0009055">
    <property type="term" value="F:electron transfer activity"/>
    <property type="evidence" value="ECO:0007669"/>
    <property type="project" value="InterPro"/>
</dbReference>
<sequence length="792" mass="90011">MNASLNTRMPLFLRNAFRDVLTVSVLLTAPLTTNAAEREIEFNRDIRPILADACLHCHGGDVETREADLQLDSAENALEARDGYSIIVPGQPEQSVLLQRILSEDVSEKMPPSDAKRQLTAQEIEMLKMWISQGAPYAKHWAFLTPQKPLVPAVSTKSARSPLNEIDNFILKRLEGSSLSPKSTADKRTLIRRVTLDLTGLPPTTEEVQNFLADESSDAYEKLVDRLLASPRYGEHMAATWMDLARYADSGGYQGDIPRTMWPWRDWVINAYNSNMPFDQFTIEQLAGDLLPDATDEQIIATGFNRNHRVNDEDGIIPEEFRMEYVVDRVETTSATWMGLTLGCARCHDHKFDPLSQREFYSFLAYFNSVDEFGRGYGNTQPLYYYDKETQAVIEKIDQDIIDLGDAAQGEYSKLMELKKRRDEVLSKSLTTMVMKDLPTPRKTYILKRGQYDQPLAEVSHDVPAEILSLPKDAPENRLGLAKWLLDPKHPLTARVAVNRYWQMHFGRGLVSTPEDFGTRGEAPSHPELLDWLAIRFIESGWDVKAMHRLIVTSATYLQDSSATKEEYRIDPRNRLLARGPRVRLSTEMIRDQALAVAGLLDDRIGGPSVKPYQPEGVWSEMVSFAREYEQSTGADLYRRSLYTFIRRTVQPPAMNAFDFQSREMCQVKRPTTNTPLQALVLMNDPTYVEAARILASRTIIDAKVDEISDEDWITEVFSQVLIREPSKKELGILLAQLEFHRTQYSWQPKWAEGLAKIGEKKIVQAIDVSELAARTAIVSLILNLDETLNRE</sequence>
<evidence type="ECO:0000313" key="5">
    <source>
        <dbReference type="Proteomes" id="UP000315724"/>
    </source>
</evidence>